<sequence length="62" mass="6671">MDTIKLFVINLLCRVKSEKGQTLVEYALIIVLIALAAIVAMKYLGGTVNNTYSNAASTLAKP</sequence>
<gene>
    <name evidence="2" type="ORF">F6V25_03730</name>
</gene>
<keyword evidence="1" id="KW-1133">Transmembrane helix</keyword>
<feature type="transmembrane region" description="Helical" evidence="1">
    <location>
        <begin position="23"/>
        <end position="44"/>
    </location>
</feature>
<keyword evidence="1" id="KW-0472">Membrane</keyword>
<dbReference type="RefSeq" id="WP_151127301.1">
    <property type="nucleotide sequence ID" value="NZ_VZQZ01000002.1"/>
</dbReference>
<evidence type="ECO:0000256" key="1">
    <source>
        <dbReference type="SAM" id="Phobius"/>
    </source>
</evidence>
<dbReference type="InterPro" id="IPR007047">
    <property type="entry name" value="Flp_Fap"/>
</dbReference>
<evidence type="ECO:0000313" key="3">
    <source>
        <dbReference type="Proteomes" id="UP000420562"/>
    </source>
</evidence>
<dbReference type="Pfam" id="PF04964">
    <property type="entry name" value="Flp_Fap"/>
    <property type="match status" value="1"/>
</dbReference>
<protein>
    <submittedName>
        <fullName evidence="2">Flp family type IVb pilin</fullName>
    </submittedName>
</protein>
<dbReference type="AlphaFoldDB" id="A0A7J4ZSW9"/>
<keyword evidence="1" id="KW-0812">Transmembrane</keyword>
<dbReference type="EMBL" id="VZQZ01000002">
    <property type="protein sequence ID" value="KAB0666540.1"/>
    <property type="molecule type" value="Genomic_DNA"/>
</dbReference>
<keyword evidence="3" id="KW-1185">Reference proteome</keyword>
<accession>A0A7J4ZSW9</accession>
<evidence type="ECO:0000313" key="2">
    <source>
        <dbReference type="EMBL" id="KAB0666540.1"/>
    </source>
</evidence>
<reference evidence="2 3" key="1">
    <citation type="submission" date="2019-09" db="EMBL/GenBank/DDBJ databases">
        <title>Geobacter sp. Red96, a novel strain isolated from paddy soil.</title>
        <authorList>
            <person name="Xu Z."/>
            <person name="Masuda Y."/>
            <person name="Itoh H."/>
            <person name="Senoo K."/>
        </authorList>
    </citation>
    <scope>NUCLEOTIDE SEQUENCE [LARGE SCALE GENOMIC DNA]</scope>
    <source>
        <strain evidence="2 3">Red96</strain>
    </source>
</reference>
<dbReference type="Proteomes" id="UP000420562">
    <property type="component" value="Unassembled WGS sequence"/>
</dbReference>
<name>A0A7J4ZSW9_9BACT</name>
<comment type="caution">
    <text evidence="2">The sequence shown here is derived from an EMBL/GenBank/DDBJ whole genome shotgun (WGS) entry which is preliminary data.</text>
</comment>
<organism evidence="2 3">
    <name type="scientific">Oryzomonas japonica</name>
    <dbReference type="NCBI Taxonomy" id="2603858"/>
    <lineage>
        <taxon>Bacteria</taxon>
        <taxon>Pseudomonadati</taxon>
        <taxon>Thermodesulfobacteriota</taxon>
        <taxon>Desulfuromonadia</taxon>
        <taxon>Geobacterales</taxon>
        <taxon>Geobacteraceae</taxon>
        <taxon>Oryzomonas</taxon>
    </lineage>
</organism>
<proteinExistence type="predicted"/>